<keyword evidence="3" id="KW-1185">Reference proteome</keyword>
<reference evidence="2 3" key="1">
    <citation type="journal article" date="2010" name="Cell">
        <title>The genome of Naegleria gruberi illuminates early eukaryotic versatility.</title>
        <authorList>
            <person name="Fritz-Laylin L.K."/>
            <person name="Prochnik S.E."/>
            <person name="Ginger M.L."/>
            <person name="Dacks J.B."/>
            <person name="Carpenter M.L."/>
            <person name="Field M.C."/>
            <person name="Kuo A."/>
            <person name="Paredez A."/>
            <person name="Chapman J."/>
            <person name="Pham J."/>
            <person name="Shu S."/>
            <person name="Neupane R."/>
            <person name="Cipriano M."/>
            <person name="Mancuso J."/>
            <person name="Tu H."/>
            <person name="Salamov A."/>
            <person name="Lindquist E."/>
            <person name="Shapiro H."/>
            <person name="Lucas S."/>
            <person name="Grigoriev I.V."/>
            <person name="Cande W.Z."/>
            <person name="Fulton C."/>
            <person name="Rokhsar D.S."/>
            <person name="Dawson S.C."/>
        </authorList>
    </citation>
    <scope>NUCLEOTIDE SEQUENCE [LARGE SCALE GENOMIC DNA]</scope>
    <source>
        <strain evidence="2 3">NEG-M</strain>
    </source>
</reference>
<evidence type="ECO:0000313" key="3">
    <source>
        <dbReference type="Proteomes" id="UP000006671"/>
    </source>
</evidence>
<keyword evidence="1" id="KW-0472">Membrane</keyword>
<dbReference type="RefSeq" id="XP_002668608.1">
    <property type="nucleotide sequence ID" value="XM_002668562.1"/>
</dbReference>
<feature type="transmembrane region" description="Helical" evidence="1">
    <location>
        <begin position="107"/>
        <end position="125"/>
    </location>
</feature>
<gene>
    <name evidence="2" type="ORF">NAEGRDRAFT_76471</name>
</gene>
<name>D2W4Y3_NAEGR</name>
<dbReference type="Proteomes" id="UP000006671">
    <property type="component" value="Unassembled WGS sequence"/>
</dbReference>
<keyword evidence="1" id="KW-0812">Transmembrane</keyword>
<dbReference type="VEuPathDB" id="AmoebaDB:NAEGRDRAFT_76471"/>
<dbReference type="KEGG" id="ngr:NAEGRDRAFT_76471"/>
<dbReference type="InParanoid" id="D2W4Y3"/>
<proteinExistence type="predicted"/>
<dbReference type="EMBL" id="GG739000">
    <property type="protein sequence ID" value="EFC35864.1"/>
    <property type="molecule type" value="Genomic_DNA"/>
</dbReference>
<keyword evidence="1" id="KW-1133">Transmembrane helix</keyword>
<dbReference type="AlphaFoldDB" id="D2W4Y3"/>
<evidence type="ECO:0000256" key="1">
    <source>
        <dbReference type="SAM" id="Phobius"/>
    </source>
</evidence>
<dbReference type="GeneID" id="8860658"/>
<protein>
    <submittedName>
        <fullName evidence="2">Predicted protein</fullName>
    </submittedName>
</protein>
<organism evidence="3">
    <name type="scientific">Naegleria gruberi</name>
    <name type="common">Amoeba</name>
    <dbReference type="NCBI Taxonomy" id="5762"/>
    <lineage>
        <taxon>Eukaryota</taxon>
        <taxon>Discoba</taxon>
        <taxon>Heterolobosea</taxon>
        <taxon>Tetramitia</taxon>
        <taxon>Eutetramitia</taxon>
        <taxon>Vahlkampfiidae</taxon>
        <taxon>Naegleria</taxon>
    </lineage>
</organism>
<sequence>MLPGNGKYQIVDLKSSAFLKCKTQYETAYSCLKLSSKSAQVFLSAPSLPGLDISSMVMSRPPMVIMPGGAKFNSTSLEYEYPSSPTPVVSSSSISPAKSKANNNSNMVVLSQLVVVLVVLVLNLLV</sequence>
<evidence type="ECO:0000313" key="2">
    <source>
        <dbReference type="EMBL" id="EFC35864.1"/>
    </source>
</evidence>
<accession>D2W4Y3</accession>